<gene>
    <name evidence="1" type="ORF">ED312_06695</name>
</gene>
<proteinExistence type="predicted"/>
<evidence type="ECO:0000313" key="2">
    <source>
        <dbReference type="Proteomes" id="UP000267469"/>
    </source>
</evidence>
<dbReference type="EMBL" id="RJTM01000034">
    <property type="protein sequence ID" value="RNL90107.1"/>
    <property type="molecule type" value="Genomic_DNA"/>
</dbReference>
<sequence length="218" mass="24624">MRILICLVGITWIAISCNTENDLDYNNNSIEKEQTTPGENSNTSYLVGRIYREILDRHSEHDTEPSNIEEVNKEVQALMQRYKLNEAGSTYTSYKEVTKSNSTLDSILANAPLSPPAKQSFTDFIYTLVDSTFQNHGAWEAFILSYENEVTQQLEWPEADRDTILTATSLIRETGNILRGGREDEDWDIAIGNIVMILIGVFESTQAAIVNALMYTLN</sequence>
<dbReference type="Proteomes" id="UP000267469">
    <property type="component" value="Unassembled WGS sequence"/>
</dbReference>
<organism evidence="1 2">
    <name type="scientific">Sinomicrobium pectinilyticum</name>
    <dbReference type="NCBI Taxonomy" id="1084421"/>
    <lineage>
        <taxon>Bacteria</taxon>
        <taxon>Pseudomonadati</taxon>
        <taxon>Bacteroidota</taxon>
        <taxon>Flavobacteriia</taxon>
        <taxon>Flavobacteriales</taxon>
        <taxon>Flavobacteriaceae</taxon>
        <taxon>Sinomicrobium</taxon>
    </lineage>
</organism>
<accession>A0A3N0EQS9</accession>
<name>A0A3N0EQS9_SINP1</name>
<keyword evidence="2" id="KW-1185">Reference proteome</keyword>
<dbReference type="PROSITE" id="PS51257">
    <property type="entry name" value="PROKAR_LIPOPROTEIN"/>
    <property type="match status" value="1"/>
</dbReference>
<dbReference type="OrthoDB" id="646079at2"/>
<dbReference type="RefSeq" id="WP_123215239.1">
    <property type="nucleotide sequence ID" value="NZ_RJTM01000034.1"/>
</dbReference>
<reference evidence="1 2" key="1">
    <citation type="submission" date="2018-10" db="EMBL/GenBank/DDBJ databases">
        <title>Sinomicrobium pectinilyticum sp. nov., a pectinase-producing bacterium isolated from alkaline and saline soil, and emended description of the genus Sinomicrobium.</title>
        <authorList>
            <person name="Cheng B."/>
            <person name="Li C."/>
            <person name="Lai Q."/>
            <person name="Du M."/>
            <person name="Shao Z."/>
            <person name="Xu P."/>
            <person name="Yang C."/>
        </authorList>
    </citation>
    <scope>NUCLEOTIDE SEQUENCE [LARGE SCALE GENOMIC DNA]</scope>
    <source>
        <strain evidence="1 2">5DNS001</strain>
    </source>
</reference>
<comment type="caution">
    <text evidence="1">The sequence shown here is derived from an EMBL/GenBank/DDBJ whole genome shotgun (WGS) entry which is preliminary data.</text>
</comment>
<evidence type="ECO:0000313" key="1">
    <source>
        <dbReference type="EMBL" id="RNL90107.1"/>
    </source>
</evidence>
<dbReference type="AlphaFoldDB" id="A0A3N0EQS9"/>
<protein>
    <submittedName>
        <fullName evidence="1">Uncharacterized protein</fullName>
    </submittedName>
</protein>